<dbReference type="SUPFAM" id="SSF52540">
    <property type="entry name" value="P-loop containing nucleoside triphosphate hydrolases"/>
    <property type="match status" value="1"/>
</dbReference>
<dbReference type="InterPro" id="IPR027417">
    <property type="entry name" value="P-loop_NTPase"/>
</dbReference>
<comment type="function">
    <text evidence="4">RNA helicase.</text>
</comment>
<dbReference type="EMBL" id="CAJOBJ010070429">
    <property type="protein sequence ID" value="CAF4457724.1"/>
    <property type="molecule type" value="Genomic_DNA"/>
</dbReference>
<evidence type="ECO:0000313" key="6">
    <source>
        <dbReference type="EMBL" id="CAF4333050.1"/>
    </source>
</evidence>
<evidence type="ECO:0000256" key="2">
    <source>
        <dbReference type="ARBA" id="ARBA00022801"/>
    </source>
</evidence>
<sequence length="69" mass="7537">FNITRLTNVQEKSIPAILTGQDVIIKSQTGSGKTLAYVVPTIHLIQMVEPLVRRETGPIAIVLVPTKEV</sequence>
<feature type="non-terminal residue" evidence="6">
    <location>
        <position position="69"/>
    </location>
</feature>
<dbReference type="Proteomes" id="UP000681967">
    <property type="component" value="Unassembled WGS sequence"/>
</dbReference>
<dbReference type="Proteomes" id="UP000681720">
    <property type="component" value="Unassembled WGS sequence"/>
</dbReference>
<dbReference type="EMBL" id="CAJOBH010041847">
    <property type="protein sequence ID" value="CAF4333050.1"/>
    <property type="molecule type" value="Genomic_DNA"/>
</dbReference>
<gene>
    <name evidence="6" type="ORF">BYL167_LOCUS28777</name>
    <name evidence="7" type="ORF">GIL414_LOCUS32724</name>
</gene>
<keyword evidence="4" id="KW-0694">RNA-binding</keyword>
<dbReference type="GO" id="GO:0003724">
    <property type="term" value="F:RNA helicase activity"/>
    <property type="evidence" value="ECO:0007669"/>
    <property type="project" value="UniProtKB-EC"/>
</dbReference>
<keyword evidence="2 4" id="KW-0378">Hydrolase</keyword>
<dbReference type="EC" id="3.6.4.13" evidence="4"/>
<keyword evidence="1 4" id="KW-0547">Nucleotide-binding</keyword>
<comment type="catalytic activity">
    <reaction evidence="4">
        <text>ATP + H2O = ADP + phosphate + H(+)</text>
        <dbReference type="Rhea" id="RHEA:13065"/>
        <dbReference type="ChEBI" id="CHEBI:15377"/>
        <dbReference type="ChEBI" id="CHEBI:15378"/>
        <dbReference type="ChEBI" id="CHEBI:30616"/>
        <dbReference type="ChEBI" id="CHEBI:43474"/>
        <dbReference type="ChEBI" id="CHEBI:456216"/>
        <dbReference type="EC" id="3.6.4.13"/>
    </reaction>
</comment>
<accession>A0A8S2UA95</accession>
<evidence type="ECO:0000256" key="4">
    <source>
        <dbReference type="RuleBase" id="RU365068"/>
    </source>
</evidence>
<proteinExistence type="inferred from homology"/>
<dbReference type="PROSITE" id="PS51192">
    <property type="entry name" value="HELICASE_ATP_BIND_1"/>
    <property type="match status" value="1"/>
</dbReference>
<evidence type="ECO:0000256" key="3">
    <source>
        <dbReference type="ARBA" id="ARBA00022840"/>
    </source>
</evidence>
<dbReference type="Pfam" id="PF00270">
    <property type="entry name" value="DEAD"/>
    <property type="match status" value="1"/>
</dbReference>
<dbReference type="Gene3D" id="3.40.50.300">
    <property type="entry name" value="P-loop containing nucleotide triphosphate hydrolases"/>
    <property type="match status" value="1"/>
</dbReference>
<dbReference type="InterPro" id="IPR011545">
    <property type="entry name" value="DEAD/DEAH_box_helicase_dom"/>
</dbReference>
<evidence type="ECO:0000313" key="7">
    <source>
        <dbReference type="EMBL" id="CAF4457724.1"/>
    </source>
</evidence>
<comment type="domain">
    <text evidence="4">The Q motif is unique to and characteristic of the DEAD box family of RNA helicases and controls ATP binding and hydrolysis.</text>
</comment>
<dbReference type="GO" id="GO:0005524">
    <property type="term" value="F:ATP binding"/>
    <property type="evidence" value="ECO:0007669"/>
    <property type="project" value="UniProtKB-UniRule"/>
</dbReference>
<dbReference type="AlphaFoldDB" id="A0A8S2UA95"/>
<comment type="caution">
    <text evidence="6">The sequence shown here is derived from an EMBL/GenBank/DDBJ whole genome shotgun (WGS) entry which is preliminary data.</text>
</comment>
<feature type="non-terminal residue" evidence="6">
    <location>
        <position position="1"/>
    </location>
</feature>
<evidence type="ECO:0000259" key="5">
    <source>
        <dbReference type="PROSITE" id="PS51192"/>
    </source>
</evidence>
<feature type="domain" description="Helicase ATP-binding" evidence="5">
    <location>
        <begin position="14"/>
        <end position="69"/>
    </location>
</feature>
<dbReference type="GO" id="GO:0016787">
    <property type="term" value="F:hydrolase activity"/>
    <property type="evidence" value="ECO:0007669"/>
    <property type="project" value="UniProtKB-KW"/>
</dbReference>
<reference evidence="6" key="1">
    <citation type="submission" date="2021-02" db="EMBL/GenBank/DDBJ databases">
        <authorList>
            <person name="Nowell W R."/>
        </authorList>
    </citation>
    <scope>NUCLEOTIDE SEQUENCE</scope>
</reference>
<protein>
    <recommendedName>
        <fullName evidence="4">ATP-dependent RNA helicase</fullName>
        <ecNumber evidence="4">3.6.4.13</ecNumber>
    </recommendedName>
</protein>
<comment type="similarity">
    <text evidence="4">Belongs to the DEAD box helicase family.</text>
</comment>
<name>A0A8S2UA95_9BILA</name>
<dbReference type="PANTHER" id="PTHR24031">
    <property type="entry name" value="RNA HELICASE"/>
    <property type="match status" value="1"/>
</dbReference>
<organism evidence="6 8">
    <name type="scientific">Rotaria magnacalcarata</name>
    <dbReference type="NCBI Taxonomy" id="392030"/>
    <lineage>
        <taxon>Eukaryota</taxon>
        <taxon>Metazoa</taxon>
        <taxon>Spiralia</taxon>
        <taxon>Gnathifera</taxon>
        <taxon>Rotifera</taxon>
        <taxon>Eurotatoria</taxon>
        <taxon>Bdelloidea</taxon>
        <taxon>Philodinida</taxon>
        <taxon>Philodinidae</taxon>
        <taxon>Rotaria</taxon>
    </lineage>
</organism>
<keyword evidence="3 4" id="KW-0067">ATP-binding</keyword>
<evidence type="ECO:0000313" key="8">
    <source>
        <dbReference type="Proteomes" id="UP000681967"/>
    </source>
</evidence>
<evidence type="ECO:0000256" key="1">
    <source>
        <dbReference type="ARBA" id="ARBA00022741"/>
    </source>
</evidence>
<dbReference type="GO" id="GO:0003723">
    <property type="term" value="F:RNA binding"/>
    <property type="evidence" value="ECO:0007669"/>
    <property type="project" value="UniProtKB-UniRule"/>
</dbReference>
<keyword evidence="4" id="KW-0347">Helicase</keyword>
<dbReference type="InterPro" id="IPR014001">
    <property type="entry name" value="Helicase_ATP-bd"/>
</dbReference>